<comment type="similarity">
    <text evidence="1">Belongs to the C/M/P thioester hydrolase family.</text>
</comment>
<dbReference type="InterPro" id="IPR049450">
    <property type="entry name" value="ACOT8-like_C"/>
</dbReference>
<dbReference type="EMBL" id="CU633873">
    <property type="protein sequence ID" value="CAP65740.1"/>
    <property type="molecule type" value="Genomic_DNA"/>
</dbReference>
<dbReference type="CDD" id="cd03444">
    <property type="entry name" value="Thioesterase_II_repeat1"/>
    <property type="match status" value="1"/>
</dbReference>
<feature type="domain" description="Acyl-CoA thioesterase-like C-terminal" evidence="5">
    <location>
        <begin position="307"/>
        <end position="366"/>
    </location>
</feature>
<keyword evidence="2" id="KW-0378">Hydrolase</keyword>
<protein>
    <submittedName>
        <fullName evidence="6">Podospora anserina S mat+ genomic DNA chromosome 7, supercontig 3</fullName>
    </submittedName>
</protein>
<dbReference type="GeneID" id="6189614"/>
<dbReference type="GO" id="GO:0009062">
    <property type="term" value="P:fatty acid catabolic process"/>
    <property type="evidence" value="ECO:0007669"/>
    <property type="project" value="TreeGrafter"/>
</dbReference>
<dbReference type="Pfam" id="PF13622">
    <property type="entry name" value="4HBT_3"/>
    <property type="match status" value="1"/>
</dbReference>
<evidence type="ECO:0000256" key="1">
    <source>
        <dbReference type="ARBA" id="ARBA00006538"/>
    </source>
</evidence>
<evidence type="ECO:0000256" key="3">
    <source>
        <dbReference type="SAM" id="MobiDB-lite"/>
    </source>
</evidence>
<dbReference type="HOGENOM" id="CLU_051867_1_0_1"/>
<reference evidence="6" key="1">
    <citation type="journal article" date="2008" name="Genome Biol.">
        <title>The genome sequence of the model ascomycete fungus Podospora anserina.</title>
        <authorList>
            <person name="Espagne E."/>
            <person name="Lespinet O."/>
            <person name="Malagnac F."/>
            <person name="Da Silva C."/>
            <person name="Jaillon O."/>
            <person name="Porcel B.M."/>
            <person name="Couloux A."/>
            <person name="Aury J.-M."/>
            <person name="Segurens B."/>
            <person name="Poulain J."/>
            <person name="Anthouard V."/>
            <person name="Grossetete S."/>
            <person name="Khalili H."/>
            <person name="Coppin E."/>
            <person name="Dequard-Chablat M."/>
            <person name="Picard M."/>
            <person name="Contamine V."/>
            <person name="Arnaise S."/>
            <person name="Bourdais A."/>
            <person name="Berteaux-Lecellier V."/>
            <person name="Gautheret D."/>
            <person name="de Vries R.P."/>
            <person name="Battaglia E."/>
            <person name="Coutinho P.M."/>
            <person name="Danchin E.G.J."/>
            <person name="Henrissat B."/>
            <person name="El Khoury R."/>
            <person name="Sainsard-Chanet A."/>
            <person name="Boivin A."/>
            <person name="Pinan-Lucarre B."/>
            <person name="Sellem C.H."/>
            <person name="Debuchy R."/>
            <person name="Wincker P."/>
            <person name="Weissenbach J."/>
            <person name="Silar P."/>
        </authorList>
    </citation>
    <scope>NUCLEOTIDE SEQUENCE [LARGE SCALE GENOMIC DNA]</scope>
    <source>
        <strain evidence="6">S mat+</strain>
    </source>
</reference>
<reference evidence="6" key="2">
    <citation type="submission" date="2008-07" db="EMBL/GenBank/DDBJ databases">
        <authorList>
            <person name="Genoscope - CEA"/>
        </authorList>
    </citation>
    <scope>NUCLEOTIDE SEQUENCE</scope>
    <source>
        <strain evidence="6">S mat+</strain>
    </source>
</reference>
<evidence type="ECO:0000259" key="5">
    <source>
        <dbReference type="Pfam" id="PF20789"/>
    </source>
</evidence>
<dbReference type="AlphaFoldDB" id="B2AP46"/>
<dbReference type="OrthoDB" id="68328at2759"/>
<feature type="region of interest" description="Disordered" evidence="3">
    <location>
        <begin position="135"/>
        <end position="156"/>
    </location>
</feature>
<dbReference type="VEuPathDB" id="FungiDB:PODANS_7_580"/>
<dbReference type="GO" id="GO:0005782">
    <property type="term" value="C:peroxisomal matrix"/>
    <property type="evidence" value="ECO:0007669"/>
    <property type="project" value="UniProtKB-SubCell"/>
</dbReference>
<dbReference type="GO" id="GO:0006637">
    <property type="term" value="P:acyl-CoA metabolic process"/>
    <property type="evidence" value="ECO:0007669"/>
    <property type="project" value="InterPro"/>
</dbReference>
<feature type="domain" description="Acyl-CoA thioesterase-like N-terminal HotDog" evidence="4">
    <location>
        <begin position="60"/>
        <end position="138"/>
    </location>
</feature>
<proteinExistence type="inferred from homology"/>
<dbReference type="Pfam" id="PF20789">
    <property type="entry name" value="4HBT_3C"/>
    <property type="match status" value="1"/>
</dbReference>
<gene>
    <name evidence="6" type="ORF">PODANS_7_580</name>
</gene>
<organism evidence="6">
    <name type="scientific">Podospora anserina (strain S / ATCC MYA-4624 / DSM 980 / FGSC 10383)</name>
    <name type="common">Pleurage anserina</name>
    <dbReference type="NCBI Taxonomy" id="515849"/>
    <lineage>
        <taxon>Eukaryota</taxon>
        <taxon>Fungi</taxon>
        <taxon>Dikarya</taxon>
        <taxon>Ascomycota</taxon>
        <taxon>Pezizomycotina</taxon>
        <taxon>Sordariomycetes</taxon>
        <taxon>Sordariomycetidae</taxon>
        <taxon>Sordariales</taxon>
        <taxon>Podosporaceae</taxon>
        <taxon>Podospora</taxon>
        <taxon>Podospora anserina</taxon>
    </lineage>
</organism>
<dbReference type="PANTHER" id="PTHR11066">
    <property type="entry name" value="ACYL-COA THIOESTERASE"/>
    <property type="match status" value="1"/>
</dbReference>
<dbReference type="InterPro" id="IPR049449">
    <property type="entry name" value="TesB_ACOT8-like_N"/>
</dbReference>
<dbReference type="RefSeq" id="XP_001905498.1">
    <property type="nucleotide sequence ID" value="XM_001905463.1"/>
</dbReference>
<dbReference type="InterPro" id="IPR029069">
    <property type="entry name" value="HotDog_dom_sf"/>
</dbReference>
<accession>B2AP46</accession>
<evidence type="ECO:0000259" key="4">
    <source>
        <dbReference type="Pfam" id="PF13622"/>
    </source>
</evidence>
<dbReference type="InterPro" id="IPR042171">
    <property type="entry name" value="Acyl-CoA_hotdog"/>
</dbReference>
<evidence type="ECO:0000256" key="2">
    <source>
        <dbReference type="ARBA" id="ARBA00022801"/>
    </source>
</evidence>
<sequence length="387" mass="42702">SMSVSMTPTVGGDEDKRLSFQEQLELVKLPREGQAHRYISTRSAYLPGSDFAKGKELPSFHTAAFGGHVYAQAGLAAYRAWRETEEEKGVPEHARLDIHTINGYFTRIGLASRPFIYTASPVTASRTFSTVSVTATQPSVPSNSPSEDHYPAEDASLPQYPPAFTALLSFKLPEPDWDGTVSEQEAPPQERFASILSSRKPEEWPPAPPVDITGVVEIVGDDQVGTFPIAEMKKVDMKEYNEGKPVHERRELLLYRLLKPLPDDKDAKSGYDANAHVLVHAFVADRNGLLMAGNHIGLGYSLGRAASLSYHFVMHVEAKAAVMREEDGWWIQEVWFPRAGRGRGIVESKIWSPSGVHVATEYQDGLIQGFGGKLLKEKEVSGQEAKL</sequence>
<evidence type="ECO:0000313" key="6">
    <source>
        <dbReference type="EMBL" id="CAP65740.1"/>
    </source>
</evidence>
<dbReference type="KEGG" id="pan:PODANSg2524"/>
<dbReference type="SUPFAM" id="SSF54637">
    <property type="entry name" value="Thioesterase/thiol ester dehydrase-isomerase"/>
    <property type="match status" value="2"/>
</dbReference>
<feature type="compositionally biased region" description="Polar residues" evidence="3">
    <location>
        <begin position="135"/>
        <end position="145"/>
    </location>
</feature>
<dbReference type="GO" id="GO:0047617">
    <property type="term" value="F:fatty acyl-CoA hydrolase activity"/>
    <property type="evidence" value="ECO:0007669"/>
    <property type="project" value="InterPro"/>
</dbReference>
<dbReference type="Gene3D" id="2.40.160.210">
    <property type="entry name" value="Acyl-CoA thioesterase, double hotdog domain"/>
    <property type="match status" value="1"/>
</dbReference>
<dbReference type="InterPro" id="IPR003703">
    <property type="entry name" value="Acyl_CoA_thio"/>
</dbReference>
<feature type="non-terminal residue" evidence="6">
    <location>
        <position position="1"/>
    </location>
</feature>
<name>B2AP46_PODAN</name>
<dbReference type="PANTHER" id="PTHR11066:SF64">
    <property type="entry name" value="ACYL-COA THIOESTERASE (AFU_ORTHOLOGUE AFUA_1G12060)"/>
    <property type="match status" value="1"/>
</dbReference>